<dbReference type="CDD" id="cd07185">
    <property type="entry name" value="OmpA_C-like"/>
    <property type="match status" value="1"/>
</dbReference>
<dbReference type="EMBL" id="CP029255">
    <property type="protein sequence ID" value="AWK05413.1"/>
    <property type="molecule type" value="Genomic_DNA"/>
</dbReference>
<dbReference type="InterPro" id="IPR036737">
    <property type="entry name" value="OmpA-like_sf"/>
</dbReference>
<dbReference type="RefSeq" id="WP_109192858.1">
    <property type="nucleotide sequence ID" value="NZ_CP029255.1"/>
</dbReference>
<dbReference type="InterPro" id="IPR006664">
    <property type="entry name" value="OMP_bac"/>
</dbReference>
<dbReference type="Pfam" id="PF00691">
    <property type="entry name" value="OmpA"/>
    <property type="match status" value="1"/>
</dbReference>
<proteinExistence type="predicted"/>
<dbReference type="PROSITE" id="PS51123">
    <property type="entry name" value="OMPA_2"/>
    <property type="match status" value="1"/>
</dbReference>
<reference evidence="7 8" key="1">
    <citation type="submission" date="2018-05" db="EMBL/GenBank/DDBJ databases">
        <title>Genome sequencing of Flavobacterium sp. HYN0056.</title>
        <authorList>
            <person name="Yi H."/>
            <person name="Baek C."/>
        </authorList>
    </citation>
    <scope>NUCLEOTIDE SEQUENCE [LARGE SCALE GENOMIC DNA]</scope>
    <source>
        <strain evidence="7 8">HYN0056</strain>
    </source>
</reference>
<dbReference type="KEGG" id="fcr:HYN56_14675"/>
<dbReference type="Gene3D" id="2.60.40.1120">
    <property type="entry name" value="Carboxypeptidase-like, regulatory domain"/>
    <property type="match status" value="1"/>
</dbReference>
<dbReference type="SUPFAM" id="SSF103088">
    <property type="entry name" value="OmpA-like"/>
    <property type="match status" value="1"/>
</dbReference>
<dbReference type="Gene3D" id="3.30.1330.60">
    <property type="entry name" value="OmpA-like domain"/>
    <property type="match status" value="1"/>
</dbReference>
<dbReference type="InterPro" id="IPR008969">
    <property type="entry name" value="CarboxyPept-like_regulatory"/>
</dbReference>
<dbReference type="SUPFAM" id="SSF49464">
    <property type="entry name" value="Carboxypeptidase regulatory domain-like"/>
    <property type="match status" value="1"/>
</dbReference>
<accession>A0A2S1YMX9</accession>
<evidence type="ECO:0000259" key="6">
    <source>
        <dbReference type="PROSITE" id="PS51123"/>
    </source>
</evidence>
<feature type="chain" id="PRO_5015758074" evidence="5">
    <location>
        <begin position="19"/>
        <end position="645"/>
    </location>
</feature>
<keyword evidence="7" id="KW-0969">Cilium</keyword>
<dbReference type="SUPFAM" id="SSF48452">
    <property type="entry name" value="TPR-like"/>
    <property type="match status" value="1"/>
</dbReference>
<comment type="subcellular location">
    <subcellularLocation>
        <location evidence="1">Cell outer membrane</location>
    </subcellularLocation>
</comment>
<protein>
    <submittedName>
        <fullName evidence="7">Flagellar motor protein MotB</fullName>
    </submittedName>
</protein>
<evidence type="ECO:0000256" key="3">
    <source>
        <dbReference type="ARBA" id="ARBA00023237"/>
    </source>
</evidence>
<dbReference type="PANTHER" id="PTHR30329">
    <property type="entry name" value="STATOR ELEMENT OF FLAGELLAR MOTOR COMPLEX"/>
    <property type="match status" value="1"/>
</dbReference>
<feature type="signal peptide" evidence="5">
    <location>
        <begin position="1"/>
        <end position="18"/>
    </location>
</feature>
<dbReference type="Pfam" id="PF07676">
    <property type="entry name" value="PD40"/>
    <property type="match status" value="1"/>
</dbReference>
<dbReference type="PANTHER" id="PTHR30329:SF21">
    <property type="entry name" value="LIPOPROTEIN YIAD-RELATED"/>
    <property type="match status" value="1"/>
</dbReference>
<organism evidence="7 8">
    <name type="scientific">Flavobacterium crocinum</name>
    <dbReference type="NCBI Taxonomy" id="2183896"/>
    <lineage>
        <taxon>Bacteria</taxon>
        <taxon>Pseudomonadati</taxon>
        <taxon>Bacteroidota</taxon>
        <taxon>Flavobacteriia</taxon>
        <taxon>Flavobacteriales</taxon>
        <taxon>Flavobacteriaceae</taxon>
        <taxon>Flavobacterium</taxon>
    </lineage>
</organism>
<evidence type="ECO:0000256" key="5">
    <source>
        <dbReference type="SAM" id="SignalP"/>
    </source>
</evidence>
<dbReference type="InterPro" id="IPR011659">
    <property type="entry name" value="WD40"/>
</dbReference>
<sequence length="645" mass="73039">MRKLYILSLILSVTFSFAQKTNLKQADALFRNFAYLDASKAYEECLQNIKNPSAQTLKNAADSYYFISDSRNALKWYRKLYEAQGNNLTDIYYLRYIQSMKAVMDYDEADRVTKEYLDKKGDKKEINRYVAQKQYMDSLAKAKPLYTIKNLDINTSKSDFGATFFKDQVVFSSARDTTKFSEKLYTWNNQPFLSLYLAERNPADGSLFNETVFLPNVMTKYHEATASFDSQGKTIYYSTNIVKKNKLVVDEAKVNNFQIIKGSVVDNKLENPEKVFFDNDDYSVGHPSISEDGQWLFFASDMPGGFGETDLYVVKIAGDGTMSSPLNLGPTINTIGNEVFPFYQNGVLYFSSDGHYGMGDLDVYESKFLPDGNFTVPRNLGAPVNSNKDDFSFVINKADTYGYFSSNRAGGKGDDDIYSFVKGKPVCNQSISGIAVDRKTKKPLTDVTILAYNSFSEVLGETKTNFDGKYAIEVPCNKMVKMIAAKPNYSSDEKTVETTGNNGGEITNVNFELSNYDDLVVKKQGVEKVDVNPIYFDYDKYDITPKAIEELTKVVFIMQKFPNIRIKIESHTDSRGKDSYNLKLSDNRAKSTRDYILSQGIDPSRIESAIGYGESRLINKCKNGVKCTEEEHVLNRRSDFIIIQK</sequence>
<gene>
    <name evidence="7" type="ORF">HYN56_14675</name>
</gene>
<dbReference type="AlphaFoldDB" id="A0A2S1YMX9"/>
<dbReference type="PRINTS" id="PR01021">
    <property type="entry name" value="OMPADOMAIN"/>
</dbReference>
<evidence type="ECO:0000256" key="4">
    <source>
        <dbReference type="PROSITE-ProRule" id="PRU00473"/>
    </source>
</evidence>
<dbReference type="SUPFAM" id="SSF82171">
    <property type="entry name" value="DPP6 N-terminal domain-like"/>
    <property type="match status" value="1"/>
</dbReference>
<keyword evidence="8" id="KW-1185">Reference proteome</keyword>
<evidence type="ECO:0000313" key="7">
    <source>
        <dbReference type="EMBL" id="AWK05413.1"/>
    </source>
</evidence>
<dbReference type="InterPro" id="IPR011990">
    <property type="entry name" value="TPR-like_helical_dom_sf"/>
</dbReference>
<dbReference type="InterPro" id="IPR050330">
    <property type="entry name" value="Bact_OuterMem_StrucFunc"/>
</dbReference>
<keyword evidence="3" id="KW-0998">Cell outer membrane</keyword>
<name>A0A2S1YMX9_9FLAO</name>
<keyword evidence="5" id="KW-0732">Signal</keyword>
<evidence type="ECO:0000313" key="8">
    <source>
        <dbReference type="Proteomes" id="UP000245250"/>
    </source>
</evidence>
<dbReference type="OrthoDB" id="9809364at2"/>
<keyword evidence="2 4" id="KW-0472">Membrane</keyword>
<keyword evidence="7" id="KW-0966">Cell projection</keyword>
<dbReference type="GO" id="GO:0009279">
    <property type="term" value="C:cell outer membrane"/>
    <property type="evidence" value="ECO:0007669"/>
    <property type="project" value="UniProtKB-SubCell"/>
</dbReference>
<dbReference type="InterPro" id="IPR006665">
    <property type="entry name" value="OmpA-like"/>
</dbReference>
<dbReference type="Proteomes" id="UP000245250">
    <property type="component" value="Chromosome"/>
</dbReference>
<evidence type="ECO:0000256" key="1">
    <source>
        <dbReference type="ARBA" id="ARBA00004442"/>
    </source>
</evidence>
<feature type="domain" description="OmpA-like" evidence="6">
    <location>
        <begin position="523"/>
        <end position="645"/>
    </location>
</feature>
<keyword evidence="7" id="KW-0282">Flagellum</keyword>
<evidence type="ECO:0000256" key="2">
    <source>
        <dbReference type="ARBA" id="ARBA00023136"/>
    </source>
</evidence>